<organism evidence="1">
    <name type="scientific">marine metagenome</name>
    <dbReference type="NCBI Taxonomy" id="408172"/>
    <lineage>
        <taxon>unclassified sequences</taxon>
        <taxon>metagenomes</taxon>
        <taxon>ecological metagenomes</taxon>
    </lineage>
</organism>
<dbReference type="PANTHER" id="PTHR31891:SF1">
    <property type="entry name" value="FORMAMIDASE C869.04-RELATED"/>
    <property type="match status" value="1"/>
</dbReference>
<protein>
    <recommendedName>
        <fullName evidence="2">Formamidase</fullName>
    </recommendedName>
</protein>
<dbReference type="InterPro" id="IPR004304">
    <property type="entry name" value="FmdA_AmdA"/>
</dbReference>
<dbReference type="Gene3D" id="2.60.120.580">
    <property type="entry name" value="Acetamidase/Formamidase-like domains"/>
    <property type="match status" value="1"/>
</dbReference>
<evidence type="ECO:0008006" key="2">
    <source>
        <dbReference type="Google" id="ProtNLM"/>
    </source>
</evidence>
<accession>A0A381WY00</accession>
<dbReference type="GO" id="GO:0016811">
    <property type="term" value="F:hydrolase activity, acting on carbon-nitrogen (but not peptide) bonds, in linear amides"/>
    <property type="evidence" value="ECO:0007669"/>
    <property type="project" value="InterPro"/>
</dbReference>
<proteinExistence type="predicted"/>
<dbReference type="Gene3D" id="3.10.28.20">
    <property type="entry name" value="Acetamidase/Formamidase-like domains"/>
    <property type="match status" value="1"/>
</dbReference>
<evidence type="ECO:0000313" key="1">
    <source>
        <dbReference type="EMBL" id="SVA57406.1"/>
    </source>
</evidence>
<sequence length="433" mass="46929">MQTKNNLGGTKMKKTMLISILAVFIMLLPLIAVADTSDQKWMTKVEVKKRGAHCANDKNCFNRYHPNIPAVAKANPGDMIILHTRDALDAKYTYNSVPADVAATDLGLVHPMTGPVHIRGAKRGDAIEVEIVDIVPDEYGYTVIVPGFGFMRDVFAEPAIIHWQLTRIGAVSTEMPGIMVPYEAFPGSIGVLPGHPEIRKIKKREAALAGVGGSVATPSAAGARPASICGENGVDKDNCLRTIPPRENGGNMDVQQMQVGSRILFPCFIDGCGLFAGDIHYAQGDGEVAGTAIEMGTVTTLRVRKIHKGKGANMDMPATMGNDQIIDMEPTRYYQTVGIPLKGKGEIPPSHGYLGGEKIANLENLNEDLTIAARHAIAQMIDYLVTEHGLTREKAYILCSVAVDLRIGQVVDIPNYVVTAVLNLDVFDKFRHY</sequence>
<name>A0A381WY00_9ZZZZ</name>
<dbReference type="EMBL" id="UINC01013256">
    <property type="protein sequence ID" value="SVA57406.1"/>
    <property type="molecule type" value="Genomic_DNA"/>
</dbReference>
<reference evidence="1" key="1">
    <citation type="submission" date="2018-05" db="EMBL/GenBank/DDBJ databases">
        <authorList>
            <person name="Lanie J.A."/>
            <person name="Ng W.-L."/>
            <person name="Kazmierczak K.M."/>
            <person name="Andrzejewski T.M."/>
            <person name="Davidsen T.M."/>
            <person name="Wayne K.J."/>
            <person name="Tettelin H."/>
            <person name="Glass J.I."/>
            <person name="Rusch D."/>
            <person name="Podicherti R."/>
            <person name="Tsui H.-C.T."/>
            <person name="Winkler M.E."/>
        </authorList>
    </citation>
    <scope>NUCLEOTIDE SEQUENCE</scope>
</reference>
<dbReference type="Pfam" id="PF03069">
    <property type="entry name" value="FmdA_AmdA"/>
    <property type="match status" value="1"/>
</dbReference>
<dbReference type="PANTHER" id="PTHR31891">
    <property type="entry name" value="FORMAMIDASE C869.04-RELATED"/>
    <property type="match status" value="1"/>
</dbReference>
<gene>
    <name evidence="1" type="ORF">METZ01_LOCUS110260</name>
</gene>
<dbReference type="SUPFAM" id="SSF141130">
    <property type="entry name" value="Acetamidase/Formamidase-like"/>
    <property type="match status" value="1"/>
</dbReference>
<dbReference type="AlphaFoldDB" id="A0A381WY00"/>